<keyword evidence="2 4" id="KW-0862">Zinc</keyword>
<dbReference type="InterPro" id="IPR011032">
    <property type="entry name" value="GroES-like_sf"/>
</dbReference>
<dbReference type="SMART" id="SM00829">
    <property type="entry name" value="PKS_ER"/>
    <property type="match status" value="1"/>
</dbReference>
<name>A0ABX1ZFP1_9BACL</name>
<proteinExistence type="inferred from homology"/>
<dbReference type="InterPro" id="IPR013149">
    <property type="entry name" value="ADH-like_C"/>
</dbReference>
<dbReference type="InterPro" id="IPR020843">
    <property type="entry name" value="ER"/>
</dbReference>
<evidence type="ECO:0000256" key="3">
    <source>
        <dbReference type="ARBA" id="ARBA00023002"/>
    </source>
</evidence>
<evidence type="ECO:0000256" key="1">
    <source>
        <dbReference type="ARBA" id="ARBA00022723"/>
    </source>
</evidence>
<dbReference type="Gene3D" id="3.40.50.720">
    <property type="entry name" value="NAD(P)-binding Rossmann-like Domain"/>
    <property type="match status" value="1"/>
</dbReference>
<dbReference type="InterPro" id="IPR013154">
    <property type="entry name" value="ADH-like_N"/>
</dbReference>
<feature type="domain" description="Enoyl reductase (ER)" evidence="5">
    <location>
        <begin position="8"/>
        <end position="342"/>
    </location>
</feature>
<sequence>MKAAYYYGIGDIRVEDVPIPEIQVNEMLVKVKACSVCGTDNRIYRHGHFKVPEGVKRVLGHETSGEVVKVGSAIKGFEVGARVALPPNVGCGTCHMCVRGYNQLCPNYQAFGISMDGGFAEYVKVPSFAVSNVIKIPDHVSYEEAAIAEPLSCVLHAYEAHKTVPGDTVLIIGPGPIGALHVMMNKMAGGRIIVAGRSDARLEQIKQYGADIVINNRESDLKEEIDRITEGRGVDVVITSNSDPEMQKVALEVAGYHGRVSLFGGLPKGKEFVMLNTNLIHYKELTVTATTGSSLLDVHKAMDMISTGKIDVKSLITAKFSIEDTVAALDYAAQGAGMKALITSEL</sequence>
<dbReference type="EMBL" id="WHOC01000176">
    <property type="protein sequence ID" value="NOU90818.1"/>
    <property type="molecule type" value="Genomic_DNA"/>
</dbReference>
<dbReference type="Gene3D" id="3.90.180.10">
    <property type="entry name" value="Medium-chain alcohol dehydrogenases, catalytic domain"/>
    <property type="match status" value="1"/>
</dbReference>
<dbReference type="Pfam" id="PF08240">
    <property type="entry name" value="ADH_N"/>
    <property type="match status" value="1"/>
</dbReference>
<dbReference type="RefSeq" id="WP_171693569.1">
    <property type="nucleotide sequence ID" value="NZ_WHOC01000176.1"/>
</dbReference>
<dbReference type="Pfam" id="PF00107">
    <property type="entry name" value="ADH_zinc_N"/>
    <property type="match status" value="1"/>
</dbReference>
<dbReference type="InterPro" id="IPR050129">
    <property type="entry name" value="Zn_alcohol_dh"/>
</dbReference>
<protein>
    <submittedName>
        <fullName evidence="6">Alcohol dehydrogenase catalytic domain-containing protein</fullName>
    </submittedName>
</protein>
<keyword evidence="1 4" id="KW-0479">Metal-binding</keyword>
<comment type="similarity">
    <text evidence="4">Belongs to the zinc-containing alcohol dehydrogenase family.</text>
</comment>
<dbReference type="PANTHER" id="PTHR43401">
    <property type="entry name" value="L-THREONINE 3-DEHYDROGENASE"/>
    <property type="match status" value="1"/>
</dbReference>
<reference evidence="6 7" key="1">
    <citation type="submission" date="2019-10" db="EMBL/GenBank/DDBJ databases">
        <title>Description of Paenibacillus choica sp. nov.</title>
        <authorList>
            <person name="Carlier A."/>
            <person name="Qi S."/>
        </authorList>
    </citation>
    <scope>NUCLEOTIDE SEQUENCE [LARGE SCALE GENOMIC DNA]</scope>
    <source>
        <strain evidence="6 7">LMG 31460</strain>
    </source>
</reference>
<dbReference type="SUPFAM" id="SSF50129">
    <property type="entry name" value="GroES-like"/>
    <property type="match status" value="1"/>
</dbReference>
<dbReference type="InterPro" id="IPR002328">
    <property type="entry name" value="ADH_Zn_CS"/>
</dbReference>
<comment type="cofactor">
    <cofactor evidence="4">
        <name>Zn(2+)</name>
        <dbReference type="ChEBI" id="CHEBI:29105"/>
    </cofactor>
</comment>
<evidence type="ECO:0000259" key="5">
    <source>
        <dbReference type="SMART" id="SM00829"/>
    </source>
</evidence>
<evidence type="ECO:0000256" key="2">
    <source>
        <dbReference type="ARBA" id="ARBA00022833"/>
    </source>
</evidence>
<keyword evidence="7" id="KW-1185">Reference proteome</keyword>
<dbReference type="PANTHER" id="PTHR43401:SF2">
    <property type="entry name" value="L-THREONINE 3-DEHYDROGENASE"/>
    <property type="match status" value="1"/>
</dbReference>
<evidence type="ECO:0000313" key="6">
    <source>
        <dbReference type="EMBL" id="NOU90818.1"/>
    </source>
</evidence>
<evidence type="ECO:0000313" key="7">
    <source>
        <dbReference type="Proteomes" id="UP000658690"/>
    </source>
</evidence>
<evidence type="ECO:0000256" key="4">
    <source>
        <dbReference type="RuleBase" id="RU361277"/>
    </source>
</evidence>
<gene>
    <name evidence="6" type="ORF">GC102_34570</name>
</gene>
<dbReference type="Proteomes" id="UP000658690">
    <property type="component" value="Unassembled WGS sequence"/>
</dbReference>
<accession>A0ABX1ZFP1</accession>
<comment type="caution">
    <text evidence="6">The sequence shown here is derived from an EMBL/GenBank/DDBJ whole genome shotgun (WGS) entry which is preliminary data.</text>
</comment>
<dbReference type="CDD" id="cd08235">
    <property type="entry name" value="iditol_2_DH_like"/>
    <property type="match status" value="1"/>
</dbReference>
<dbReference type="PROSITE" id="PS00059">
    <property type="entry name" value="ADH_ZINC"/>
    <property type="match status" value="1"/>
</dbReference>
<dbReference type="SUPFAM" id="SSF51735">
    <property type="entry name" value="NAD(P)-binding Rossmann-fold domains"/>
    <property type="match status" value="1"/>
</dbReference>
<organism evidence="6 7">
    <name type="scientific">Paenibacillus germinis</name>
    <dbReference type="NCBI Taxonomy" id="2654979"/>
    <lineage>
        <taxon>Bacteria</taxon>
        <taxon>Bacillati</taxon>
        <taxon>Bacillota</taxon>
        <taxon>Bacilli</taxon>
        <taxon>Bacillales</taxon>
        <taxon>Paenibacillaceae</taxon>
        <taxon>Paenibacillus</taxon>
    </lineage>
</organism>
<keyword evidence="3" id="KW-0560">Oxidoreductase</keyword>
<dbReference type="InterPro" id="IPR036291">
    <property type="entry name" value="NAD(P)-bd_dom_sf"/>
</dbReference>